<dbReference type="Gene3D" id="2.40.50.140">
    <property type="entry name" value="Nucleic acid-binding proteins"/>
    <property type="match status" value="1"/>
</dbReference>
<dbReference type="InterPro" id="IPR012340">
    <property type="entry name" value="NA-bd_OB-fold"/>
</dbReference>
<dbReference type="InterPro" id="IPR024222">
    <property type="entry name" value="Ten1_fungal"/>
</dbReference>
<dbReference type="OrthoDB" id="5275361at2759"/>
<evidence type="ECO:0000313" key="1">
    <source>
        <dbReference type="EMBL" id="KAG9238143.1"/>
    </source>
</evidence>
<dbReference type="GO" id="GO:0016233">
    <property type="term" value="P:telomere capping"/>
    <property type="evidence" value="ECO:0007669"/>
    <property type="project" value="InterPro"/>
</dbReference>
<dbReference type="EMBL" id="MU251375">
    <property type="protein sequence ID" value="KAG9238143.1"/>
    <property type="molecule type" value="Genomic_DNA"/>
</dbReference>
<gene>
    <name evidence="1" type="ORF">BJ875DRAFT_452049</name>
</gene>
<comment type="caution">
    <text evidence="1">The sequence shown here is derived from an EMBL/GenBank/DDBJ whole genome shotgun (WGS) entry which is preliminary data.</text>
</comment>
<protein>
    <submittedName>
        <fullName evidence="1">CST complex subunit Ten1</fullName>
    </submittedName>
</protein>
<dbReference type="Proteomes" id="UP000824998">
    <property type="component" value="Unassembled WGS sequence"/>
</dbReference>
<dbReference type="GO" id="GO:1990879">
    <property type="term" value="C:CST complex"/>
    <property type="evidence" value="ECO:0007669"/>
    <property type="project" value="InterPro"/>
</dbReference>
<proteinExistence type="predicted"/>
<dbReference type="Pfam" id="PF12658">
    <property type="entry name" value="Ten1"/>
    <property type="match status" value="1"/>
</dbReference>
<name>A0A9P7YS97_9HELO</name>
<sequence>MAGYLNGPLPSKLTLLSDLPMFSTGDKIRFLGCVEQYSSKSATLTLEHNYPQGQSVKAHVDVQLLLSSLKPHETQIGEWVNVIGYVTKNSEGGGSNKDDIQIHVQALILWSTGSFDLHGYERSLVSRILHSLGND</sequence>
<dbReference type="GO" id="GO:0043047">
    <property type="term" value="F:single-stranded telomeric DNA binding"/>
    <property type="evidence" value="ECO:0007669"/>
    <property type="project" value="InterPro"/>
</dbReference>
<keyword evidence="2" id="KW-1185">Reference proteome</keyword>
<reference evidence="1" key="1">
    <citation type="journal article" date="2021" name="IMA Fungus">
        <title>Genomic characterization of three marine fungi, including Emericellopsis atlantica sp. nov. with signatures of a generalist lifestyle and marine biomass degradation.</title>
        <authorList>
            <person name="Hagestad O.C."/>
            <person name="Hou L."/>
            <person name="Andersen J.H."/>
            <person name="Hansen E.H."/>
            <person name="Altermark B."/>
            <person name="Li C."/>
            <person name="Kuhnert E."/>
            <person name="Cox R.J."/>
            <person name="Crous P.W."/>
            <person name="Spatafora J.W."/>
            <person name="Lail K."/>
            <person name="Amirebrahimi M."/>
            <person name="Lipzen A."/>
            <person name="Pangilinan J."/>
            <person name="Andreopoulos W."/>
            <person name="Hayes R.D."/>
            <person name="Ng V."/>
            <person name="Grigoriev I.V."/>
            <person name="Jackson S.A."/>
            <person name="Sutton T.D.S."/>
            <person name="Dobson A.D.W."/>
            <person name="Rama T."/>
        </authorList>
    </citation>
    <scope>NUCLEOTIDE SEQUENCE</scope>
    <source>
        <strain evidence="1">TRa018bII</strain>
    </source>
</reference>
<organism evidence="1 2">
    <name type="scientific">Amylocarpus encephaloides</name>
    <dbReference type="NCBI Taxonomy" id="45428"/>
    <lineage>
        <taxon>Eukaryota</taxon>
        <taxon>Fungi</taxon>
        <taxon>Dikarya</taxon>
        <taxon>Ascomycota</taxon>
        <taxon>Pezizomycotina</taxon>
        <taxon>Leotiomycetes</taxon>
        <taxon>Helotiales</taxon>
        <taxon>Helotiales incertae sedis</taxon>
        <taxon>Amylocarpus</taxon>
    </lineage>
</organism>
<accession>A0A9P7YS97</accession>
<dbReference type="AlphaFoldDB" id="A0A9P7YS97"/>
<evidence type="ECO:0000313" key="2">
    <source>
        <dbReference type="Proteomes" id="UP000824998"/>
    </source>
</evidence>